<reference evidence="1" key="1">
    <citation type="submission" date="2021-02" db="EMBL/GenBank/DDBJ databases">
        <authorList>
            <person name="Nowell W R."/>
        </authorList>
    </citation>
    <scope>NUCLEOTIDE SEQUENCE</scope>
</reference>
<evidence type="ECO:0000313" key="3">
    <source>
        <dbReference type="Proteomes" id="UP000663882"/>
    </source>
</evidence>
<name>A0A813NBT9_9BILA</name>
<sequence length="122" mass="14159">MLRVLVSGIWTTANTLLNRNQNSSNEQSSTSTWHKFRNFIFSAISSFGIPLVRSITQNETLYEYVNTCLAYSTTNRNNVDHRQQRNPGVNRLSRPNFRRRSYHNGGVIRIIKPTINIHIHQT</sequence>
<dbReference type="Proteomes" id="UP000663882">
    <property type="component" value="Unassembled WGS sequence"/>
</dbReference>
<dbReference type="OrthoDB" id="10015116at2759"/>
<dbReference type="EMBL" id="CAJOAX010000726">
    <property type="protein sequence ID" value="CAF3641198.1"/>
    <property type="molecule type" value="Genomic_DNA"/>
</dbReference>
<comment type="caution">
    <text evidence="1">The sequence shown here is derived from an EMBL/GenBank/DDBJ whole genome shotgun (WGS) entry which is preliminary data.</text>
</comment>
<accession>A0A813NBT9</accession>
<organism evidence="1 3">
    <name type="scientific">Rotaria sordida</name>
    <dbReference type="NCBI Taxonomy" id="392033"/>
    <lineage>
        <taxon>Eukaryota</taxon>
        <taxon>Metazoa</taxon>
        <taxon>Spiralia</taxon>
        <taxon>Gnathifera</taxon>
        <taxon>Rotifera</taxon>
        <taxon>Eurotatoria</taxon>
        <taxon>Bdelloidea</taxon>
        <taxon>Philodinida</taxon>
        <taxon>Philodinidae</taxon>
        <taxon>Rotaria</taxon>
    </lineage>
</organism>
<dbReference type="Proteomes" id="UP000663823">
    <property type="component" value="Unassembled WGS sequence"/>
</dbReference>
<dbReference type="AlphaFoldDB" id="A0A813NBT9"/>
<gene>
    <name evidence="2" type="ORF">OTI717_LOCUS8843</name>
    <name evidence="1" type="ORF">RFH988_LOCUS309</name>
</gene>
<proteinExistence type="predicted"/>
<protein>
    <submittedName>
        <fullName evidence="1">Uncharacterized protein</fullName>
    </submittedName>
</protein>
<evidence type="ECO:0000313" key="2">
    <source>
        <dbReference type="EMBL" id="CAF3641198.1"/>
    </source>
</evidence>
<evidence type="ECO:0000313" key="1">
    <source>
        <dbReference type="EMBL" id="CAF0734141.1"/>
    </source>
</evidence>
<dbReference type="EMBL" id="CAJNOO010000005">
    <property type="protein sequence ID" value="CAF0734141.1"/>
    <property type="molecule type" value="Genomic_DNA"/>
</dbReference>